<dbReference type="Pfam" id="PF13181">
    <property type="entry name" value="TPR_8"/>
    <property type="match status" value="1"/>
</dbReference>
<dbReference type="InterPro" id="IPR025497">
    <property type="entry name" value="PatA-like_N"/>
</dbReference>
<dbReference type="SMART" id="SM00028">
    <property type="entry name" value="TPR"/>
    <property type="match status" value="8"/>
</dbReference>
<dbReference type="PROSITE" id="PS50005">
    <property type="entry name" value="TPR"/>
    <property type="match status" value="4"/>
</dbReference>
<dbReference type="Gene3D" id="1.25.40.10">
    <property type="entry name" value="Tetratricopeptide repeat domain"/>
    <property type="match status" value="2"/>
</dbReference>
<name>A0A7C3J5R5_UNCW3</name>
<dbReference type="SUPFAM" id="SSF48452">
    <property type="entry name" value="TPR-like"/>
    <property type="match status" value="2"/>
</dbReference>
<keyword evidence="1" id="KW-0677">Repeat</keyword>
<dbReference type="InterPro" id="IPR019734">
    <property type="entry name" value="TPR_rpt"/>
</dbReference>
<proteinExistence type="predicted"/>
<keyword evidence="2 3" id="KW-0802">TPR repeat</keyword>
<dbReference type="Pfam" id="PF14332">
    <property type="entry name" value="DUF4388"/>
    <property type="match status" value="1"/>
</dbReference>
<dbReference type="InterPro" id="IPR011990">
    <property type="entry name" value="TPR-like_helical_dom_sf"/>
</dbReference>
<feature type="domain" description="PatA-like N-terminal" evidence="4">
    <location>
        <begin position="4"/>
        <end position="161"/>
    </location>
</feature>
<evidence type="ECO:0000313" key="5">
    <source>
        <dbReference type="EMBL" id="HFK23429.1"/>
    </source>
</evidence>
<evidence type="ECO:0000256" key="3">
    <source>
        <dbReference type="PROSITE-ProRule" id="PRU00339"/>
    </source>
</evidence>
<sequence>MAIRGNLQEASLPDIIQLLSLGRKTGVLSVSDKKNFGDIFFKDGKIIYCSIVNREERIGNLLLKSNDITKEQLEKALEYQEEIKSSKRLGDILVEMNFVSKEVLEKRIKQQITDSIFTLLTWKSGFFNFEPNIEPVTETITVEIEADDILLEEARKIDEWSIIEKELPSEKTVLVKTGIKKEEDIENQSTRYIFSLVDGYKTLKDIFENSTIGKYETGKELYTLLKLGYIYSGEEKSSEVAIDSHNKIMEHYNLGIAFLLTEMYDEAIREFKHIIQIDKSDAKSYFYLGLIYFRMGNYNESLKYFEELLKLGIVNVSLFNNIALTYERLGMFERAEEFYERAVKLEPENPKILANYGILLFKENLFTEAEEKLRMALNIEKGLKYAKYYLALIYFEYGMVNQATEIFFELSKNDPSVWQYYYNIGQIYLSVGKHETSENFLKKSIETCGDEILPYKSLVDFYFLEKNFEAAEIILEQIVNLNKGDFDVFYKLGNIKYRKGKKDDALKFWEEALKLQPNNEILKKTINTVKNG</sequence>
<evidence type="ECO:0000259" key="4">
    <source>
        <dbReference type="Pfam" id="PF14332"/>
    </source>
</evidence>
<dbReference type="SUPFAM" id="SSF160246">
    <property type="entry name" value="EspE N-terminal domain-like"/>
    <property type="match status" value="1"/>
</dbReference>
<feature type="repeat" description="TPR" evidence="3">
    <location>
        <begin position="282"/>
        <end position="315"/>
    </location>
</feature>
<gene>
    <name evidence="5" type="ORF">ENS15_02070</name>
</gene>
<feature type="repeat" description="TPR" evidence="3">
    <location>
        <begin position="248"/>
        <end position="281"/>
    </location>
</feature>
<feature type="repeat" description="TPR" evidence="3">
    <location>
        <begin position="316"/>
        <end position="349"/>
    </location>
</feature>
<dbReference type="Pfam" id="PF13424">
    <property type="entry name" value="TPR_12"/>
    <property type="match status" value="1"/>
</dbReference>
<dbReference type="AlphaFoldDB" id="A0A7C3J5R5"/>
<reference evidence="5" key="1">
    <citation type="journal article" date="2020" name="mSystems">
        <title>Genome- and Community-Level Interaction Insights into Carbon Utilization and Element Cycling Functions of Hydrothermarchaeota in Hydrothermal Sediment.</title>
        <authorList>
            <person name="Zhou Z."/>
            <person name="Liu Y."/>
            <person name="Xu W."/>
            <person name="Pan J."/>
            <person name="Luo Z.H."/>
            <person name="Li M."/>
        </authorList>
    </citation>
    <scope>NUCLEOTIDE SEQUENCE [LARGE SCALE GENOMIC DNA]</scope>
    <source>
        <strain evidence="5">SpSt-464</strain>
    </source>
</reference>
<dbReference type="EMBL" id="DSTT01000002">
    <property type="protein sequence ID" value="HFK23429.1"/>
    <property type="molecule type" value="Genomic_DNA"/>
</dbReference>
<dbReference type="PROSITE" id="PS50293">
    <property type="entry name" value="TPR_REGION"/>
    <property type="match status" value="3"/>
</dbReference>
<dbReference type="Pfam" id="PF07719">
    <property type="entry name" value="TPR_2"/>
    <property type="match status" value="1"/>
</dbReference>
<evidence type="ECO:0000256" key="2">
    <source>
        <dbReference type="ARBA" id="ARBA00022803"/>
    </source>
</evidence>
<protein>
    <submittedName>
        <fullName evidence="5">Tetratricopeptide repeat protein</fullName>
    </submittedName>
</protein>
<accession>A0A7C3J5R5</accession>
<comment type="caution">
    <text evidence="5">The sequence shown here is derived from an EMBL/GenBank/DDBJ whole genome shotgun (WGS) entry which is preliminary data.</text>
</comment>
<dbReference type="InterPro" id="IPR013105">
    <property type="entry name" value="TPR_2"/>
</dbReference>
<dbReference type="InterPro" id="IPR037257">
    <property type="entry name" value="T2SS_E_N_sf"/>
</dbReference>
<evidence type="ECO:0000256" key="1">
    <source>
        <dbReference type="ARBA" id="ARBA00022737"/>
    </source>
</evidence>
<feature type="repeat" description="TPR" evidence="3">
    <location>
        <begin position="486"/>
        <end position="519"/>
    </location>
</feature>
<organism evidence="5">
    <name type="scientific">candidate division WOR-3 bacterium</name>
    <dbReference type="NCBI Taxonomy" id="2052148"/>
    <lineage>
        <taxon>Bacteria</taxon>
        <taxon>Bacteria division WOR-3</taxon>
    </lineage>
</organism>
<dbReference type="PANTHER" id="PTHR36304:SF4">
    <property type="entry name" value="DUF4388 DOMAIN-CONTAINING PROTEIN"/>
    <property type="match status" value="1"/>
</dbReference>
<dbReference type="PANTHER" id="PTHR36304">
    <property type="entry name" value="DOMAIN GTPASE-ACTIVATING PROTEIN, PUTATIVE-RELATED-RELATED"/>
    <property type="match status" value="1"/>
</dbReference>